<name>A0ABY5FYV9_9MICO</name>
<accession>A0ABY5FYV9</accession>
<evidence type="ECO:0000259" key="14">
    <source>
        <dbReference type="PROSITE" id="PS51384"/>
    </source>
</evidence>
<dbReference type="SUPFAM" id="SSF54292">
    <property type="entry name" value="2Fe-2S ferredoxin-like"/>
    <property type="match status" value="1"/>
</dbReference>
<dbReference type="PANTHER" id="PTHR47354:SF1">
    <property type="entry name" value="CARNITINE MONOOXYGENASE REDUCTASE SUBUNIT"/>
    <property type="match status" value="1"/>
</dbReference>
<dbReference type="InterPro" id="IPR001041">
    <property type="entry name" value="2Fe-2S_ferredoxin-type"/>
</dbReference>
<dbReference type="PROSITE" id="PS00197">
    <property type="entry name" value="2FE2S_FER_1"/>
    <property type="match status" value="1"/>
</dbReference>
<dbReference type="SUPFAM" id="SSF63380">
    <property type="entry name" value="Riboflavin synthase domain-like"/>
    <property type="match status" value="1"/>
</dbReference>
<dbReference type="InterPro" id="IPR050415">
    <property type="entry name" value="MRET"/>
</dbReference>
<dbReference type="Pfam" id="PF00111">
    <property type="entry name" value="Fer2"/>
    <property type="match status" value="1"/>
</dbReference>
<dbReference type="InterPro" id="IPR036010">
    <property type="entry name" value="2Fe-2S_ferredoxin-like_sf"/>
</dbReference>
<feature type="domain" description="FAD-binding FR-type" evidence="14">
    <location>
        <begin position="204"/>
        <end position="306"/>
    </location>
</feature>
<dbReference type="CDD" id="cd00207">
    <property type="entry name" value="fer2"/>
    <property type="match status" value="1"/>
</dbReference>
<dbReference type="Gene3D" id="3.40.50.80">
    <property type="entry name" value="Nucleotide-binding domain of ferredoxin-NADP reductase (FNR) module"/>
    <property type="match status" value="1"/>
</dbReference>
<feature type="transmembrane region" description="Helical" evidence="12">
    <location>
        <begin position="94"/>
        <end position="113"/>
    </location>
</feature>
<organism evidence="15 16">
    <name type="scientific">Microcella humidisoli</name>
    <dbReference type="NCBI Taxonomy" id="2963406"/>
    <lineage>
        <taxon>Bacteria</taxon>
        <taxon>Bacillati</taxon>
        <taxon>Actinomycetota</taxon>
        <taxon>Actinomycetes</taxon>
        <taxon>Micrococcales</taxon>
        <taxon>Microbacteriaceae</taxon>
        <taxon>Microcella</taxon>
    </lineage>
</organism>
<evidence type="ECO:0000256" key="7">
    <source>
        <dbReference type="ARBA" id="ARBA00022989"/>
    </source>
</evidence>
<keyword evidence="7 12" id="KW-1133">Transmembrane helix</keyword>
<dbReference type="InterPro" id="IPR017938">
    <property type="entry name" value="Riboflavin_synthase-like_b-brl"/>
</dbReference>
<keyword evidence="11 12" id="KW-0472">Membrane</keyword>
<feature type="transmembrane region" description="Helical" evidence="12">
    <location>
        <begin position="52"/>
        <end position="74"/>
    </location>
</feature>
<proteinExistence type="predicted"/>
<dbReference type="PRINTS" id="PR00409">
    <property type="entry name" value="PHDIOXRDTASE"/>
</dbReference>
<evidence type="ECO:0000313" key="15">
    <source>
        <dbReference type="EMBL" id="UTT63505.1"/>
    </source>
</evidence>
<evidence type="ECO:0000256" key="9">
    <source>
        <dbReference type="ARBA" id="ARBA00023004"/>
    </source>
</evidence>
<gene>
    <name evidence="15" type="ORF">NNL39_05230</name>
</gene>
<dbReference type="InterPro" id="IPR017927">
    <property type="entry name" value="FAD-bd_FR_type"/>
</dbReference>
<dbReference type="PANTHER" id="PTHR47354">
    <property type="entry name" value="NADH OXIDOREDUCTASE HCR"/>
    <property type="match status" value="1"/>
</dbReference>
<evidence type="ECO:0000256" key="4">
    <source>
        <dbReference type="ARBA" id="ARBA00022692"/>
    </source>
</evidence>
<evidence type="ECO:0000256" key="5">
    <source>
        <dbReference type="ARBA" id="ARBA00022714"/>
    </source>
</evidence>
<evidence type="ECO:0000256" key="3">
    <source>
        <dbReference type="ARBA" id="ARBA00022630"/>
    </source>
</evidence>
<dbReference type="CDD" id="cd06185">
    <property type="entry name" value="PDR_like"/>
    <property type="match status" value="1"/>
</dbReference>
<keyword evidence="8" id="KW-0560">Oxidoreductase</keyword>
<evidence type="ECO:0000256" key="12">
    <source>
        <dbReference type="SAM" id="Phobius"/>
    </source>
</evidence>
<keyword evidence="5" id="KW-0001">2Fe-2S</keyword>
<keyword evidence="9" id="KW-0408">Iron</keyword>
<keyword evidence="10" id="KW-0411">Iron-sulfur</keyword>
<dbReference type="Pfam" id="PF01794">
    <property type="entry name" value="Ferric_reduct"/>
    <property type="match status" value="1"/>
</dbReference>
<evidence type="ECO:0000313" key="16">
    <source>
        <dbReference type="Proteomes" id="UP001060039"/>
    </source>
</evidence>
<evidence type="ECO:0000256" key="10">
    <source>
        <dbReference type="ARBA" id="ARBA00023014"/>
    </source>
</evidence>
<dbReference type="SUPFAM" id="SSF52343">
    <property type="entry name" value="Ferredoxin reductase-like, C-terminal NADP-linked domain"/>
    <property type="match status" value="1"/>
</dbReference>
<keyword evidence="16" id="KW-1185">Reference proteome</keyword>
<dbReference type="Proteomes" id="UP001060039">
    <property type="component" value="Chromosome"/>
</dbReference>
<keyword evidence="4 12" id="KW-0812">Transmembrane</keyword>
<dbReference type="EMBL" id="CP101497">
    <property type="protein sequence ID" value="UTT63505.1"/>
    <property type="molecule type" value="Genomic_DNA"/>
</dbReference>
<evidence type="ECO:0000256" key="1">
    <source>
        <dbReference type="ARBA" id="ARBA00001974"/>
    </source>
</evidence>
<evidence type="ECO:0000256" key="2">
    <source>
        <dbReference type="ARBA" id="ARBA00004141"/>
    </source>
</evidence>
<dbReference type="PROSITE" id="PS51085">
    <property type="entry name" value="2FE2S_FER_2"/>
    <property type="match status" value="1"/>
</dbReference>
<protein>
    <submittedName>
        <fullName evidence="15">2Fe-2S iron-sulfur cluster-binding protein</fullName>
    </submittedName>
</protein>
<feature type="transmembrane region" description="Helical" evidence="12">
    <location>
        <begin position="6"/>
        <end position="31"/>
    </location>
</feature>
<dbReference type="Gene3D" id="3.10.20.30">
    <property type="match status" value="1"/>
</dbReference>
<dbReference type="Gene3D" id="2.40.30.10">
    <property type="entry name" value="Translation factors"/>
    <property type="match status" value="1"/>
</dbReference>
<dbReference type="RefSeq" id="WP_255160635.1">
    <property type="nucleotide sequence ID" value="NZ_CP101497.1"/>
</dbReference>
<sequence>MNDPHLWWYVTRASAVLAWVIMTAAVLWGIVLSTRVFRGADNPAWLQDLHRYLGGTALVLTLIHMVSLVLDPWLAMPIDQLLIPLIAEYRPLPVALGIVAFYVLAAVQVTSLVKNRLPRRLWKAVHYLSYVAVLAVAVHGAFAGTDAGAAWYQAVATVVVTATVLALIVRIIMARRRPTSAPVPAVAPTGTVPSLSEANPGDPLAVTRMRIVGKHPVADGIVRLRLARVDGRPIEPWYAGAHITLRLPVGIERQYSLCSDPADRGHIDIAVLRAEPTGLGSTYLHDVAGLGDELDVIGPRNHFPLEAAHEYLFIAGGIGITPIRAMIEALPPSRSWRLVYLGRTRSEMAFARELEQRYGDRVRVIAGDERAQRLDVAAEIGATDADVYACGSSGLLDDVVAATPVERCHVERFVAIDRAAGTERAPVTVITRRTGVRVDVPAEQSILTALQHAGVPVATSCGTGVCGTCETRVLAGTPQHLDSVMADADKDEIGVFYPCVSRATSPELVLDL</sequence>
<dbReference type="InterPro" id="IPR012675">
    <property type="entry name" value="Beta-grasp_dom_sf"/>
</dbReference>
<feature type="transmembrane region" description="Helical" evidence="12">
    <location>
        <begin position="150"/>
        <end position="172"/>
    </location>
</feature>
<comment type="cofactor">
    <cofactor evidence="1">
        <name>FAD</name>
        <dbReference type="ChEBI" id="CHEBI:57692"/>
    </cofactor>
</comment>
<reference evidence="15" key="1">
    <citation type="submission" date="2022-07" db="EMBL/GenBank/DDBJ databases">
        <title>Taxonomic analysis of Microcella humidisoli nov. sp., isolated from riverside soil.</title>
        <authorList>
            <person name="Molina K.M."/>
            <person name="Kim S.B."/>
        </authorList>
    </citation>
    <scope>NUCLEOTIDE SEQUENCE</scope>
    <source>
        <strain evidence="15">MMS21-STM10</strain>
    </source>
</reference>
<dbReference type="InterPro" id="IPR006058">
    <property type="entry name" value="2Fe2S_fd_BS"/>
</dbReference>
<evidence type="ECO:0000256" key="6">
    <source>
        <dbReference type="ARBA" id="ARBA00022723"/>
    </source>
</evidence>
<dbReference type="Pfam" id="PF00970">
    <property type="entry name" value="FAD_binding_6"/>
    <property type="match status" value="1"/>
</dbReference>
<evidence type="ECO:0000259" key="13">
    <source>
        <dbReference type="PROSITE" id="PS51085"/>
    </source>
</evidence>
<dbReference type="InterPro" id="IPR013130">
    <property type="entry name" value="Fe3_Rdtase_TM_dom"/>
</dbReference>
<keyword evidence="3" id="KW-0285">Flavoprotein</keyword>
<dbReference type="InterPro" id="IPR008333">
    <property type="entry name" value="Cbr1-like_FAD-bd_dom"/>
</dbReference>
<feature type="domain" description="2Fe-2S ferredoxin-type" evidence="13">
    <location>
        <begin position="425"/>
        <end position="512"/>
    </location>
</feature>
<dbReference type="PROSITE" id="PS51384">
    <property type="entry name" value="FAD_FR"/>
    <property type="match status" value="1"/>
</dbReference>
<comment type="subcellular location">
    <subcellularLocation>
        <location evidence="2">Membrane</location>
        <topology evidence="2">Multi-pass membrane protein</topology>
    </subcellularLocation>
</comment>
<evidence type="ECO:0000256" key="8">
    <source>
        <dbReference type="ARBA" id="ARBA00023002"/>
    </source>
</evidence>
<feature type="transmembrane region" description="Helical" evidence="12">
    <location>
        <begin position="125"/>
        <end position="144"/>
    </location>
</feature>
<keyword evidence="6" id="KW-0479">Metal-binding</keyword>
<evidence type="ECO:0000256" key="11">
    <source>
        <dbReference type="ARBA" id="ARBA00023136"/>
    </source>
</evidence>
<dbReference type="InterPro" id="IPR039261">
    <property type="entry name" value="FNR_nucleotide-bd"/>
</dbReference>